<dbReference type="InterPro" id="IPR007053">
    <property type="entry name" value="LRAT_dom"/>
</dbReference>
<evidence type="ECO:0000313" key="2">
    <source>
        <dbReference type="EMBL" id="KAF3433975.1"/>
    </source>
</evidence>
<dbReference type="EMBL" id="VOIH02000011">
    <property type="protein sequence ID" value="KAF3433975.1"/>
    <property type="molecule type" value="Genomic_DNA"/>
</dbReference>
<dbReference type="Pfam" id="PF04970">
    <property type="entry name" value="LRAT"/>
    <property type="match status" value="1"/>
</dbReference>
<name>A0A8K0GTT7_9ROSA</name>
<accession>A0A8K0GTT7</accession>
<dbReference type="OrthoDB" id="68610at2759"/>
<proteinExistence type="predicted"/>
<gene>
    <name evidence="2" type="ORF">FNV43_RR25078</name>
</gene>
<organism evidence="2 3">
    <name type="scientific">Rhamnella rubrinervis</name>
    <dbReference type="NCBI Taxonomy" id="2594499"/>
    <lineage>
        <taxon>Eukaryota</taxon>
        <taxon>Viridiplantae</taxon>
        <taxon>Streptophyta</taxon>
        <taxon>Embryophyta</taxon>
        <taxon>Tracheophyta</taxon>
        <taxon>Spermatophyta</taxon>
        <taxon>Magnoliopsida</taxon>
        <taxon>eudicotyledons</taxon>
        <taxon>Gunneridae</taxon>
        <taxon>Pentapetalae</taxon>
        <taxon>rosids</taxon>
        <taxon>fabids</taxon>
        <taxon>Rosales</taxon>
        <taxon>Rhamnaceae</taxon>
        <taxon>rhamnoid group</taxon>
        <taxon>Rhamneae</taxon>
        <taxon>Rhamnella</taxon>
    </lineage>
</organism>
<protein>
    <recommendedName>
        <fullName evidence="1">LRAT domain-containing protein</fullName>
    </recommendedName>
</protein>
<dbReference type="PANTHER" id="PTHR46137:SF3">
    <property type="entry name" value="OS05G0310600 PROTEIN"/>
    <property type="match status" value="1"/>
</dbReference>
<evidence type="ECO:0000259" key="1">
    <source>
        <dbReference type="PROSITE" id="PS51934"/>
    </source>
</evidence>
<dbReference type="PROSITE" id="PS51934">
    <property type="entry name" value="LRAT"/>
    <property type="match status" value="1"/>
</dbReference>
<dbReference type="Gene3D" id="3.90.1720.10">
    <property type="entry name" value="endopeptidase domain like (from Nostoc punctiforme)"/>
    <property type="match status" value="1"/>
</dbReference>
<dbReference type="AlphaFoldDB" id="A0A8K0GTT7"/>
<reference evidence="2" key="1">
    <citation type="submission" date="2020-03" db="EMBL/GenBank/DDBJ databases">
        <title>A high-quality chromosome-level genome assembly of a woody plant with both climbing and erect habits, Rhamnella rubrinervis.</title>
        <authorList>
            <person name="Lu Z."/>
            <person name="Yang Y."/>
            <person name="Zhu X."/>
            <person name="Sun Y."/>
        </authorList>
    </citation>
    <scope>NUCLEOTIDE SEQUENCE</scope>
    <source>
        <strain evidence="2">BYM</strain>
        <tissue evidence="2">Leaf</tissue>
    </source>
</reference>
<keyword evidence="3" id="KW-1185">Reference proteome</keyword>
<evidence type="ECO:0000313" key="3">
    <source>
        <dbReference type="Proteomes" id="UP000796880"/>
    </source>
</evidence>
<sequence>MGLLSNKIREQLEPGDHIYTWRNGYSYSHHALQGIYVGDGKVIHLTRAPDFLHLLSSSGPSSASGEDHVVCCSIEDFLSGGVSIYRFEYGVNRAHFLIKRAGTCSRDSSGPPNDVLCRAYEHLKEGFGDYNLFQNNCEDFAIYCKTGIKTTNRSKPGRSGQIRFLYAIFLALTLTPYPFLPSGFTRLALVVTLYCGFIFELDRGVKKVTTEKFGVTMEIGSIEQFLPAGEFIATAVWLFRYYSVEVSFAYRIRSFDHLMIY</sequence>
<dbReference type="PANTHER" id="PTHR46137">
    <property type="entry name" value="OS05G0310600 PROTEIN"/>
    <property type="match status" value="1"/>
</dbReference>
<dbReference type="Proteomes" id="UP000796880">
    <property type="component" value="Unassembled WGS sequence"/>
</dbReference>
<feature type="domain" description="LRAT" evidence="1">
    <location>
        <begin position="19"/>
        <end position="153"/>
    </location>
</feature>
<comment type="caution">
    <text evidence="2">The sequence shown here is derived from an EMBL/GenBank/DDBJ whole genome shotgun (WGS) entry which is preliminary data.</text>
</comment>